<dbReference type="CDD" id="cd12797">
    <property type="entry name" value="M23_peptidase"/>
    <property type="match status" value="1"/>
</dbReference>
<proteinExistence type="predicted"/>
<evidence type="ECO:0000313" key="3">
    <source>
        <dbReference type="Proteomes" id="UP000195437"/>
    </source>
</evidence>
<evidence type="ECO:0000259" key="1">
    <source>
        <dbReference type="Pfam" id="PF01551"/>
    </source>
</evidence>
<dbReference type="EMBL" id="CP021434">
    <property type="protein sequence ID" value="ARU63276.1"/>
    <property type="molecule type" value="Genomic_DNA"/>
</dbReference>
<evidence type="ECO:0000313" key="2">
    <source>
        <dbReference type="EMBL" id="ARU63276.1"/>
    </source>
</evidence>
<dbReference type="Proteomes" id="UP000195437">
    <property type="component" value="Chromosome"/>
</dbReference>
<gene>
    <name evidence="2" type="ORF">CBW65_21550</name>
</gene>
<sequence length="299" mass="33120">MIKWDFWKKKRYDEIETVPWRQGFDRYADTTRSSLFSAGDDDWDVTTAKPEFSSHPSNNPRSYEDFLRARGHQHPRAYDSGGTAYGGYSGNGRRFYEEEDEPGISGHRAMQVLGAIALTAVLYFTFQSQAPIAQKVQAFATHSLTQDTDLTAISSWWQQNVSDSLALPASTTPQAEAPQFVLPVTGTIKTPFDGAQQQGVTFQTELGAEVKAAAKGIVEKVEKEEGSEDYTVTVSHGTAGKTIYRHLVTVDVKQDAWLETGQKIGGLTQKGEYGTLFFAYQVDDKFLNPADILKLPAAN</sequence>
<dbReference type="RefSeq" id="WP_087458620.1">
    <property type="nucleotide sequence ID" value="NZ_CP021434.1"/>
</dbReference>
<feature type="domain" description="M23ase beta-sheet core" evidence="1">
    <location>
        <begin position="197"/>
        <end position="289"/>
    </location>
</feature>
<dbReference type="PANTHER" id="PTHR21666:SF270">
    <property type="entry name" value="MUREIN HYDROLASE ACTIVATOR ENVC"/>
    <property type="match status" value="1"/>
</dbReference>
<dbReference type="AlphaFoldDB" id="A0A1Y0ITZ6"/>
<dbReference type="Gene3D" id="2.70.70.10">
    <property type="entry name" value="Glucose Permease (Domain IIA)"/>
    <property type="match status" value="1"/>
</dbReference>
<keyword evidence="3" id="KW-1185">Reference proteome</keyword>
<dbReference type="GO" id="GO:0004222">
    <property type="term" value="F:metalloendopeptidase activity"/>
    <property type="evidence" value="ECO:0007669"/>
    <property type="project" value="TreeGrafter"/>
</dbReference>
<accession>A0A1Y0ITZ6</accession>
<dbReference type="PANTHER" id="PTHR21666">
    <property type="entry name" value="PEPTIDASE-RELATED"/>
    <property type="match status" value="1"/>
</dbReference>
<dbReference type="SUPFAM" id="SSF51261">
    <property type="entry name" value="Duplicated hybrid motif"/>
    <property type="match status" value="1"/>
</dbReference>
<organism evidence="2 3">
    <name type="scientific">Tumebacillus avium</name>
    <dbReference type="NCBI Taxonomy" id="1903704"/>
    <lineage>
        <taxon>Bacteria</taxon>
        <taxon>Bacillati</taxon>
        <taxon>Bacillota</taxon>
        <taxon>Bacilli</taxon>
        <taxon>Bacillales</taxon>
        <taxon>Alicyclobacillaceae</taxon>
        <taxon>Tumebacillus</taxon>
    </lineage>
</organism>
<name>A0A1Y0ITZ6_9BACL</name>
<reference evidence="3" key="1">
    <citation type="submission" date="2017-05" db="EMBL/GenBank/DDBJ databases">
        <authorList>
            <person name="Sung H."/>
        </authorList>
    </citation>
    <scope>NUCLEOTIDE SEQUENCE [LARGE SCALE GENOMIC DNA]</scope>
    <source>
        <strain evidence="3">AR23208</strain>
    </source>
</reference>
<dbReference type="OrthoDB" id="2380370at2"/>
<protein>
    <recommendedName>
        <fullName evidence="1">M23ase beta-sheet core domain-containing protein</fullName>
    </recommendedName>
</protein>
<dbReference type="InterPro" id="IPR016047">
    <property type="entry name" value="M23ase_b-sheet_dom"/>
</dbReference>
<dbReference type="InterPro" id="IPR050570">
    <property type="entry name" value="Cell_wall_metabolism_enzyme"/>
</dbReference>
<dbReference type="KEGG" id="tum:CBW65_21550"/>
<dbReference type="Pfam" id="PF01551">
    <property type="entry name" value="Peptidase_M23"/>
    <property type="match status" value="1"/>
</dbReference>
<dbReference type="InterPro" id="IPR011055">
    <property type="entry name" value="Dup_hybrid_motif"/>
</dbReference>